<dbReference type="InterPro" id="IPR024087">
    <property type="entry name" value="Creatininase-like_sf"/>
</dbReference>
<protein>
    <submittedName>
        <fullName evidence="6">Creatinine amidohydrolase</fullName>
    </submittedName>
</protein>
<dbReference type="SUPFAM" id="SSF102215">
    <property type="entry name" value="Creatininase"/>
    <property type="match status" value="1"/>
</dbReference>
<dbReference type="PANTHER" id="PTHR35005">
    <property type="entry name" value="3-DEHYDRO-SCYLLO-INOSOSE HYDROLASE"/>
    <property type="match status" value="1"/>
</dbReference>
<accession>A0A1M5B2M9</accession>
<comment type="cofactor">
    <cofactor evidence="1">
        <name>Zn(2+)</name>
        <dbReference type="ChEBI" id="CHEBI:29105"/>
    </cofactor>
</comment>
<dbReference type="PANTHER" id="PTHR35005:SF1">
    <property type="entry name" value="2-AMINO-5-FORMYLAMINO-6-RIBOSYLAMINOPYRIMIDIN-4(3H)-ONE 5'-MONOPHOSPHATE DEFORMYLASE"/>
    <property type="match status" value="1"/>
</dbReference>
<evidence type="ECO:0000256" key="5">
    <source>
        <dbReference type="ARBA" id="ARBA00024029"/>
    </source>
</evidence>
<keyword evidence="7" id="KW-1185">Reference proteome</keyword>
<reference evidence="6 7" key="1">
    <citation type="submission" date="2016-11" db="EMBL/GenBank/DDBJ databases">
        <authorList>
            <person name="Jaros S."/>
            <person name="Januszkiewicz K."/>
            <person name="Wedrychowicz H."/>
        </authorList>
    </citation>
    <scope>NUCLEOTIDE SEQUENCE [LARGE SCALE GENOMIC DNA]</scope>
    <source>
        <strain evidence="6 7">DSM 17459</strain>
    </source>
</reference>
<evidence type="ECO:0000313" key="7">
    <source>
        <dbReference type="Proteomes" id="UP000184245"/>
    </source>
</evidence>
<dbReference type="STRING" id="1122155.SAMN02745158_03464"/>
<name>A0A1M5B2M9_9CLOT</name>
<evidence type="ECO:0000313" key="6">
    <source>
        <dbReference type="EMBL" id="SHF36753.1"/>
    </source>
</evidence>
<dbReference type="RefSeq" id="WP_072853976.1">
    <property type="nucleotide sequence ID" value="NZ_FQVI01000023.1"/>
</dbReference>
<proteinExistence type="inferred from homology"/>
<dbReference type="OrthoDB" id="9801445at2"/>
<organism evidence="6 7">
    <name type="scientific">Lactonifactor longoviformis DSM 17459</name>
    <dbReference type="NCBI Taxonomy" id="1122155"/>
    <lineage>
        <taxon>Bacteria</taxon>
        <taxon>Bacillati</taxon>
        <taxon>Bacillota</taxon>
        <taxon>Clostridia</taxon>
        <taxon>Eubacteriales</taxon>
        <taxon>Clostridiaceae</taxon>
        <taxon>Lactonifactor</taxon>
    </lineage>
</organism>
<dbReference type="GO" id="GO:0016811">
    <property type="term" value="F:hydrolase activity, acting on carbon-nitrogen (but not peptide) bonds, in linear amides"/>
    <property type="evidence" value="ECO:0007669"/>
    <property type="project" value="TreeGrafter"/>
</dbReference>
<gene>
    <name evidence="6" type="ORF">SAMN02745158_03464</name>
</gene>
<dbReference type="GO" id="GO:0046872">
    <property type="term" value="F:metal ion binding"/>
    <property type="evidence" value="ECO:0007669"/>
    <property type="project" value="UniProtKB-KW"/>
</dbReference>
<dbReference type="Gene3D" id="3.40.50.10310">
    <property type="entry name" value="Creatininase"/>
    <property type="match status" value="1"/>
</dbReference>
<keyword evidence="2" id="KW-0479">Metal-binding</keyword>
<evidence type="ECO:0000256" key="1">
    <source>
        <dbReference type="ARBA" id="ARBA00001947"/>
    </source>
</evidence>
<dbReference type="AlphaFoldDB" id="A0A1M5B2M9"/>
<dbReference type="Proteomes" id="UP000184245">
    <property type="component" value="Unassembled WGS sequence"/>
</dbReference>
<evidence type="ECO:0000256" key="3">
    <source>
        <dbReference type="ARBA" id="ARBA00022801"/>
    </source>
</evidence>
<dbReference type="InterPro" id="IPR003785">
    <property type="entry name" value="Creatininase/forma_Hydrolase"/>
</dbReference>
<keyword evidence="4" id="KW-0862">Zinc</keyword>
<dbReference type="Pfam" id="PF02633">
    <property type="entry name" value="Creatininase"/>
    <property type="match status" value="1"/>
</dbReference>
<dbReference type="EMBL" id="FQVI01000023">
    <property type="protein sequence ID" value="SHF36753.1"/>
    <property type="molecule type" value="Genomic_DNA"/>
</dbReference>
<keyword evidence="3 6" id="KW-0378">Hydrolase</keyword>
<evidence type="ECO:0000256" key="4">
    <source>
        <dbReference type="ARBA" id="ARBA00022833"/>
    </source>
</evidence>
<comment type="similarity">
    <text evidence="5">Belongs to the creatininase superfamily.</text>
</comment>
<sequence>MLLEWRELASRECSAMAEKGVAALVIGSCEQHGLHLPLGTDVYLGEAVIRRAAECAAREVVLLPSVTYGFSAHHMDFPGSITLTQKTLAAMITEVMAGVISAGFTKAVLVVSHGGNSPAVHTAVNELGIAFPQCSVAMLRYWDFMTEFMETLRDSPLGGIGHAGEMETSMMMALYPHLVGEGWENYSPAQGNDWYHPDMFAHNRVTVYRRFRDISPYGNVGVCQDASREKGEKILNYLGEEIGKFLDGYFI</sequence>
<dbReference type="GO" id="GO:0009231">
    <property type="term" value="P:riboflavin biosynthetic process"/>
    <property type="evidence" value="ECO:0007669"/>
    <property type="project" value="TreeGrafter"/>
</dbReference>
<evidence type="ECO:0000256" key="2">
    <source>
        <dbReference type="ARBA" id="ARBA00022723"/>
    </source>
</evidence>